<evidence type="ECO:0000313" key="2">
    <source>
        <dbReference type="EMBL" id="MCS0808676.1"/>
    </source>
</evidence>
<reference evidence="2 3" key="1">
    <citation type="submission" date="2022-08" db="EMBL/GenBank/DDBJ databases">
        <title>Reclassification of Massilia species as members of the genera Telluria, Duganella, Pseudoduganella, Mokoshia gen. nov. and Zemynaea gen. nov. using orthogonal and non-orthogonal genome-based approaches.</title>
        <authorList>
            <person name="Bowman J.P."/>
        </authorList>
    </citation>
    <scope>NUCLEOTIDE SEQUENCE [LARGE SCALE GENOMIC DNA]</scope>
    <source>
        <strain evidence="2 3">JCM 31605</strain>
    </source>
</reference>
<comment type="caution">
    <text evidence="2">The sequence shown here is derived from an EMBL/GenBank/DDBJ whole genome shotgun (WGS) entry which is preliminary data.</text>
</comment>
<evidence type="ECO:0000256" key="1">
    <source>
        <dbReference type="SAM" id="MobiDB-lite"/>
    </source>
</evidence>
<dbReference type="RefSeq" id="WP_258822440.1">
    <property type="nucleotide sequence ID" value="NZ_JANUHB010000002.1"/>
</dbReference>
<feature type="compositionally biased region" description="Gly residues" evidence="1">
    <location>
        <begin position="1"/>
        <end position="13"/>
    </location>
</feature>
<dbReference type="Proteomes" id="UP001206126">
    <property type="component" value="Unassembled WGS sequence"/>
</dbReference>
<feature type="compositionally biased region" description="Basic and acidic residues" evidence="1">
    <location>
        <begin position="65"/>
        <end position="77"/>
    </location>
</feature>
<gene>
    <name evidence="2" type="ORF">NX774_12170</name>
</gene>
<feature type="region of interest" description="Disordered" evidence="1">
    <location>
        <begin position="65"/>
        <end position="102"/>
    </location>
</feature>
<protein>
    <submittedName>
        <fullName evidence="2">Uncharacterized protein</fullName>
    </submittedName>
</protein>
<evidence type="ECO:0000313" key="3">
    <source>
        <dbReference type="Proteomes" id="UP001206126"/>
    </source>
</evidence>
<proteinExistence type="predicted"/>
<dbReference type="EMBL" id="JANUHB010000002">
    <property type="protein sequence ID" value="MCS0808676.1"/>
    <property type="molecule type" value="Genomic_DNA"/>
</dbReference>
<organism evidence="2 3">
    <name type="scientific">Massilia agilis</name>
    <dbReference type="NCBI Taxonomy" id="1811226"/>
    <lineage>
        <taxon>Bacteria</taxon>
        <taxon>Pseudomonadati</taxon>
        <taxon>Pseudomonadota</taxon>
        <taxon>Betaproteobacteria</taxon>
        <taxon>Burkholderiales</taxon>
        <taxon>Oxalobacteraceae</taxon>
        <taxon>Telluria group</taxon>
        <taxon>Massilia</taxon>
    </lineage>
</organism>
<accession>A0ABT2DBN2</accession>
<sequence>MAGVKGRSGGARPGAGRKPKKPAATGLADPLDFLKAVWLGEVEANVAQVRAATAALPFMHKKLGEGGKAKDDAEAAQKEAAGGKFGRRGMPRLAAADGKAVK</sequence>
<keyword evidence="3" id="KW-1185">Reference proteome</keyword>
<feature type="region of interest" description="Disordered" evidence="1">
    <location>
        <begin position="1"/>
        <end position="26"/>
    </location>
</feature>
<name>A0ABT2DBN2_9BURK</name>